<dbReference type="SMART" id="SM00444">
    <property type="entry name" value="GYF"/>
    <property type="match status" value="1"/>
</dbReference>
<proteinExistence type="predicted"/>
<gene>
    <name evidence="3" type="ORF">J7T54_000905</name>
</gene>
<feature type="region of interest" description="Disordered" evidence="1">
    <location>
        <begin position="1120"/>
        <end position="1234"/>
    </location>
</feature>
<feature type="compositionally biased region" description="Low complexity" evidence="1">
    <location>
        <begin position="807"/>
        <end position="840"/>
    </location>
</feature>
<organism evidence="3 4">
    <name type="scientific">Emericellopsis cladophorae</name>
    <dbReference type="NCBI Taxonomy" id="2686198"/>
    <lineage>
        <taxon>Eukaryota</taxon>
        <taxon>Fungi</taxon>
        <taxon>Dikarya</taxon>
        <taxon>Ascomycota</taxon>
        <taxon>Pezizomycotina</taxon>
        <taxon>Sordariomycetes</taxon>
        <taxon>Hypocreomycetidae</taxon>
        <taxon>Hypocreales</taxon>
        <taxon>Bionectriaceae</taxon>
        <taxon>Emericellopsis</taxon>
    </lineage>
</organism>
<evidence type="ECO:0000259" key="2">
    <source>
        <dbReference type="PROSITE" id="PS50829"/>
    </source>
</evidence>
<feature type="compositionally biased region" description="Low complexity" evidence="1">
    <location>
        <begin position="1187"/>
        <end position="1234"/>
    </location>
</feature>
<feature type="region of interest" description="Disordered" evidence="1">
    <location>
        <begin position="1361"/>
        <end position="1383"/>
    </location>
</feature>
<dbReference type="GeneID" id="75827424"/>
<feature type="compositionally biased region" description="Polar residues" evidence="1">
    <location>
        <begin position="184"/>
        <end position="194"/>
    </location>
</feature>
<dbReference type="InterPro" id="IPR051640">
    <property type="entry name" value="GRB10-interact_GYF"/>
</dbReference>
<feature type="region of interest" description="Disordered" evidence="1">
    <location>
        <begin position="294"/>
        <end position="460"/>
    </location>
</feature>
<keyword evidence="4" id="KW-1185">Reference proteome</keyword>
<feature type="compositionally biased region" description="Polar residues" evidence="1">
    <location>
        <begin position="130"/>
        <end position="148"/>
    </location>
</feature>
<feature type="compositionally biased region" description="Polar residues" evidence="1">
    <location>
        <begin position="1"/>
        <end position="19"/>
    </location>
</feature>
<feature type="region of interest" description="Disordered" evidence="1">
    <location>
        <begin position="930"/>
        <end position="1105"/>
    </location>
</feature>
<feature type="compositionally biased region" description="Low complexity" evidence="1">
    <location>
        <begin position="935"/>
        <end position="963"/>
    </location>
</feature>
<dbReference type="PANTHER" id="PTHR14445">
    <property type="entry name" value="GRB10 INTERACTING GYF PROTEIN"/>
    <property type="match status" value="1"/>
</dbReference>
<feature type="compositionally biased region" description="Basic and acidic residues" evidence="1">
    <location>
        <begin position="1085"/>
        <end position="1096"/>
    </location>
</feature>
<feature type="domain" description="GYF" evidence="2">
    <location>
        <begin position="664"/>
        <end position="712"/>
    </location>
</feature>
<feature type="compositionally biased region" description="Basic residues" evidence="1">
    <location>
        <begin position="978"/>
        <end position="988"/>
    </location>
</feature>
<dbReference type="SUPFAM" id="SSF55277">
    <property type="entry name" value="GYF domain"/>
    <property type="match status" value="1"/>
</dbReference>
<feature type="compositionally biased region" description="Polar residues" evidence="1">
    <location>
        <begin position="312"/>
        <end position="328"/>
    </location>
</feature>
<feature type="compositionally biased region" description="Low complexity" evidence="1">
    <location>
        <begin position="999"/>
        <end position="1012"/>
    </location>
</feature>
<feature type="region of interest" description="Disordered" evidence="1">
    <location>
        <begin position="77"/>
        <end position="110"/>
    </location>
</feature>
<dbReference type="RefSeq" id="XP_051363618.1">
    <property type="nucleotide sequence ID" value="XM_051504942.1"/>
</dbReference>
<dbReference type="OrthoDB" id="48509at2759"/>
<dbReference type="Gene3D" id="3.30.1490.40">
    <property type="match status" value="1"/>
</dbReference>
<name>A0A9Q0BEB9_9HYPO</name>
<dbReference type="GO" id="GO:0005829">
    <property type="term" value="C:cytosol"/>
    <property type="evidence" value="ECO:0007669"/>
    <property type="project" value="TreeGrafter"/>
</dbReference>
<dbReference type="InterPro" id="IPR035445">
    <property type="entry name" value="GYF-like_dom_sf"/>
</dbReference>
<feature type="compositionally biased region" description="Polar residues" evidence="1">
    <location>
        <begin position="390"/>
        <end position="400"/>
    </location>
</feature>
<dbReference type="PANTHER" id="PTHR14445:SF36">
    <property type="entry name" value="FI03272P-RELATED"/>
    <property type="match status" value="1"/>
</dbReference>
<feature type="region of interest" description="Disordered" evidence="1">
    <location>
        <begin position="129"/>
        <end position="264"/>
    </location>
</feature>
<feature type="compositionally biased region" description="Polar residues" evidence="1">
    <location>
        <begin position="1040"/>
        <end position="1059"/>
    </location>
</feature>
<feature type="region of interest" description="Disordered" evidence="1">
    <location>
        <begin position="1247"/>
        <end position="1287"/>
    </location>
</feature>
<dbReference type="InterPro" id="IPR003169">
    <property type="entry name" value="GYF"/>
</dbReference>
<sequence length="1416" mass="146730">MPSNLPSSFASAAAGQNATRGGRGVGSDCTEISAAAAQPVYEVSPARYKKDDLLAMAQGSRSPRDVSSLLHAEWNAGHANGGANPRAWGKSNENHIPQEPGACWDDEGGSTALGLQNLTADEQEAFMGDVNSTVKPPTLNKDGTNSAGVNGRKASLSQGAGNNFGLGSPSSATRPGTRRRETSDANQFGLSSPTAGAGRGGRDDPPWFSRRNTTDVKESTSEDAEAESQGGRQLPNPIGSLMRTNTSGSAGIGGIWNSSQPSTPSATGGFGNFALGGAVGEKRAAALSGGGSRLAHLMPKDAENTPGRHADSQGQGQDQSALNQSSWRSRQRTDTDPFGEDLPTGSAALGGAQDTGPQASRAGTLGTPVKGSAGDFGMSGLNLGGHQENGPASPSETNPFRSPPTDRQERDDDDGAGGVNKPYQGFGQDVPGYNPLQRAFGGNLEGHDRSQTSSATGRGFPLGHVSAWGAPGTATPDRERAGFGGAPFSPAAFNNPDNAPSPGLGNMSSFFGSGPSAGPGAIGTNSIGRGSKMGSLFPAAMQAQMQQAHEQHESMGEAGADPRLAAQLGAIGRNNFPAPGRDSESPMRSGRGGFENLFPSMDPNRAQHGQLSLQNMFDASDLGGMGPVPQSFTPVSGSMPFGGGSQPGMEQQQQSARTMVMPDRMRWVYLDPKGVVQGAFTGLEMNDWYKANFFSPDLRVKKVEDVDFEPLGQLIRRIGNSREPFLVPQVGVAHGDPSPAAAFPPSNTGGVVPPLHNLFPSFGRTLTAEEQNNLERRKQEEQIVLAQQRDFAMRQQAMARFPGQPGLQHHSSAQSLQSQPSFGNMAQGQMGQQPGGMQNAFFDQAGEGHGAQGLSSREFPSGAEDLTNMSQHDRQILADLASDESSTQAIAAAVAESSLHGVYQDLDDLANDPEGFKQRLNEFHQLRAERETQDPAHQADPARAAAEAAQAADAAASAQQAPQEVPEGEEELAPKASKAPRPKGKGKPKYVQDPNLSLTQQVQQTQAAAAAAIEDIEPGMPRPFPPPSSTTPLPAPTAQRVRSNLPDQYNRSRSTSPAETQPPPTAPWAKDSGNSEGSKGPSLKEIQEAEARKAAKAEQAASAIRKAALEQEAAVLREKEKNAAAVAAGLPASSTWGHASPVDPGSPWTKPGASKPTAGVSVTPVSASKKTLAEIQAEEERRKQKAKGSAAPSGGAPPSTSKSYANLAGKPGQPAPPSGSAAAAASAAAPPPGAGWATVGAGGKVKAPVGPSTGSPARAVSATLSKPANVPLKPMSRPGPAAASANSNNTNAALDEFRRWCHRELSRGISVSDVSGFASNLEALPLEPDLIADAIYANSTIMDGRHFATEFVRRKKLADRGVTEKGPATLSENKASISTGGWSEVAKKTGGNVASPADEPTPVGFKVVASKKKAKK</sequence>
<feature type="compositionally biased region" description="Polar residues" evidence="1">
    <location>
        <begin position="1370"/>
        <end position="1381"/>
    </location>
</feature>
<protein>
    <recommendedName>
        <fullName evidence="2">GYF domain-containing protein</fullName>
    </recommendedName>
</protein>
<feature type="compositionally biased region" description="Pro residues" evidence="1">
    <location>
        <begin position="1020"/>
        <end position="1035"/>
    </location>
</feature>
<accession>A0A9Q0BEB9</accession>
<dbReference type="Pfam" id="PF02213">
    <property type="entry name" value="GYF"/>
    <property type="match status" value="1"/>
</dbReference>
<feature type="region of interest" description="Disordered" evidence="1">
    <location>
        <begin position="802"/>
        <end position="865"/>
    </location>
</feature>
<feature type="region of interest" description="Disordered" evidence="1">
    <location>
        <begin position="1"/>
        <end position="28"/>
    </location>
</feature>
<feature type="compositionally biased region" description="Basic and acidic residues" evidence="1">
    <location>
        <begin position="298"/>
        <end position="311"/>
    </location>
</feature>
<evidence type="ECO:0000256" key="1">
    <source>
        <dbReference type="SAM" id="MobiDB-lite"/>
    </source>
</evidence>
<dbReference type="EMBL" id="JAGIXG020000011">
    <property type="protein sequence ID" value="KAI6782762.1"/>
    <property type="molecule type" value="Genomic_DNA"/>
</dbReference>
<reference evidence="3" key="2">
    <citation type="submission" date="2022-07" db="EMBL/GenBank/DDBJ databases">
        <authorList>
            <person name="Goncalves M.F.M."/>
            <person name="Hilario S."/>
            <person name="Van De Peer Y."/>
            <person name="Esteves A.C."/>
            <person name="Alves A."/>
        </authorList>
    </citation>
    <scope>NUCLEOTIDE SEQUENCE</scope>
    <source>
        <strain evidence="3">MUM 19.33</strain>
    </source>
</reference>
<evidence type="ECO:0000313" key="3">
    <source>
        <dbReference type="EMBL" id="KAI6782762.1"/>
    </source>
</evidence>
<reference evidence="3" key="1">
    <citation type="journal article" date="2021" name="J Fungi (Basel)">
        <title>Genomic and Metabolomic Analyses of the Marine Fungus Emericellopsis cladophorae: Insights into Saltwater Adaptability Mechanisms and Its Biosynthetic Potential.</title>
        <authorList>
            <person name="Goncalves M.F.M."/>
            <person name="Hilario S."/>
            <person name="Van de Peer Y."/>
            <person name="Esteves A.C."/>
            <person name="Alves A."/>
        </authorList>
    </citation>
    <scope>NUCLEOTIDE SEQUENCE</scope>
    <source>
        <strain evidence="3">MUM 19.33</strain>
    </source>
</reference>
<dbReference type="Proteomes" id="UP001055219">
    <property type="component" value="Unassembled WGS sequence"/>
</dbReference>
<evidence type="ECO:0000313" key="4">
    <source>
        <dbReference type="Proteomes" id="UP001055219"/>
    </source>
</evidence>
<dbReference type="PROSITE" id="PS50829">
    <property type="entry name" value="GYF"/>
    <property type="match status" value="1"/>
</dbReference>
<comment type="caution">
    <text evidence="3">The sequence shown here is derived from an EMBL/GenBank/DDBJ whole genome shotgun (WGS) entry which is preliminary data.</text>
</comment>